<evidence type="ECO:0000256" key="1">
    <source>
        <dbReference type="SAM" id="MobiDB-lite"/>
    </source>
</evidence>
<evidence type="ECO:0000313" key="2">
    <source>
        <dbReference type="EMBL" id="KYO28891.1"/>
    </source>
</evidence>
<evidence type="ECO:0000313" key="3">
    <source>
        <dbReference type="Proteomes" id="UP000050525"/>
    </source>
</evidence>
<dbReference type="EMBL" id="AKHW03004724">
    <property type="protein sequence ID" value="KYO28891.1"/>
    <property type="molecule type" value="Genomic_DNA"/>
</dbReference>
<protein>
    <submittedName>
        <fullName evidence="2">Uncharacterized protein</fullName>
    </submittedName>
</protein>
<dbReference type="AlphaFoldDB" id="A0A151MWG5"/>
<proteinExistence type="predicted"/>
<comment type="caution">
    <text evidence="2">The sequence shown here is derived from an EMBL/GenBank/DDBJ whole genome shotgun (WGS) entry which is preliminary data.</text>
</comment>
<gene>
    <name evidence="2" type="ORF">Y1Q_0009735</name>
</gene>
<name>A0A151MWG5_ALLMI</name>
<dbReference type="Proteomes" id="UP000050525">
    <property type="component" value="Unassembled WGS sequence"/>
</dbReference>
<reference evidence="2 3" key="1">
    <citation type="journal article" date="2012" name="Genome Biol.">
        <title>Sequencing three crocodilian genomes to illuminate the evolution of archosaurs and amniotes.</title>
        <authorList>
            <person name="St John J.A."/>
            <person name="Braun E.L."/>
            <person name="Isberg S.R."/>
            <person name="Miles L.G."/>
            <person name="Chong A.Y."/>
            <person name="Gongora J."/>
            <person name="Dalzell P."/>
            <person name="Moran C."/>
            <person name="Bed'hom B."/>
            <person name="Abzhanov A."/>
            <person name="Burgess S.C."/>
            <person name="Cooksey A.M."/>
            <person name="Castoe T.A."/>
            <person name="Crawford N.G."/>
            <person name="Densmore L.D."/>
            <person name="Drew J.C."/>
            <person name="Edwards S.V."/>
            <person name="Faircloth B.C."/>
            <person name="Fujita M.K."/>
            <person name="Greenwold M.J."/>
            <person name="Hoffmann F.G."/>
            <person name="Howard J.M."/>
            <person name="Iguchi T."/>
            <person name="Janes D.E."/>
            <person name="Khan S.Y."/>
            <person name="Kohno S."/>
            <person name="de Koning A.J."/>
            <person name="Lance S.L."/>
            <person name="McCarthy F.M."/>
            <person name="McCormack J.E."/>
            <person name="Merchant M.E."/>
            <person name="Peterson D.G."/>
            <person name="Pollock D.D."/>
            <person name="Pourmand N."/>
            <person name="Raney B.J."/>
            <person name="Roessler K.A."/>
            <person name="Sanford J.R."/>
            <person name="Sawyer R.H."/>
            <person name="Schmidt C.J."/>
            <person name="Triplett E.W."/>
            <person name="Tuberville T.D."/>
            <person name="Venegas-Anaya M."/>
            <person name="Howard J.T."/>
            <person name="Jarvis E.D."/>
            <person name="Guillette L.J.Jr."/>
            <person name="Glenn T.C."/>
            <person name="Green R.E."/>
            <person name="Ray D.A."/>
        </authorList>
    </citation>
    <scope>NUCLEOTIDE SEQUENCE [LARGE SCALE GENOMIC DNA]</scope>
    <source>
        <strain evidence="2">KSC_2009_1</strain>
    </source>
</reference>
<organism evidence="2 3">
    <name type="scientific">Alligator mississippiensis</name>
    <name type="common">American alligator</name>
    <dbReference type="NCBI Taxonomy" id="8496"/>
    <lineage>
        <taxon>Eukaryota</taxon>
        <taxon>Metazoa</taxon>
        <taxon>Chordata</taxon>
        <taxon>Craniata</taxon>
        <taxon>Vertebrata</taxon>
        <taxon>Euteleostomi</taxon>
        <taxon>Archelosauria</taxon>
        <taxon>Archosauria</taxon>
        <taxon>Crocodylia</taxon>
        <taxon>Alligatoridae</taxon>
        <taxon>Alligatorinae</taxon>
        <taxon>Alligator</taxon>
    </lineage>
</organism>
<keyword evidence="3" id="KW-1185">Reference proteome</keyword>
<accession>A0A151MWG5</accession>
<sequence length="87" mass="9440">MALSELQTYYQRSVVEDGRAPGTPNLSPSPRPRGQVLRNSLSSTYFKIVVGWSRLEQRLEGAHSFSSRGCALLPVSVGSTEAALGLF</sequence>
<feature type="region of interest" description="Disordered" evidence="1">
    <location>
        <begin position="14"/>
        <end position="34"/>
    </location>
</feature>